<feature type="binding site" evidence="7">
    <location>
        <position position="153"/>
    </location>
    <ligand>
        <name>Zn(2+)</name>
        <dbReference type="ChEBI" id="CHEBI:29105"/>
        <label>1</label>
    </ligand>
</feature>
<dbReference type="Pfam" id="PF12890">
    <property type="entry name" value="DHOase"/>
    <property type="match status" value="1"/>
</dbReference>
<dbReference type="HAMAP" id="MF_00220_B">
    <property type="entry name" value="PyrC_classI_B"/>
    <property type="match status" value="1"/>
</dbReference>
<feature type="binding site" evidence="7">
    <location>
        <position position="279"/>
    </location>
    <ligand>
        <name>substrate</name>
    </ligand>
</feature>
<evidence type="ECO:0000313" key="10">
    <source>
        <dbReference type="EMBL" id="RPF43070.1"/>
    </source>
</evidence>
<feature type="binding site" evidence="7">
    <location>
        <position position="233"/>
    </location>
    <ligand>
        <name>Zn(2+)</name>
        <dbReference type="ChEBI" id="CHEBI:29105"/>
        <label>2</label>
    </ligand>
</feature>
<dbReference type="InterPro" id="IPR011059">
    <property type="entry name" value="Metal-dep_hydrolase_composite"/>
</dbReference>
<keyword evidence="11" id="KW-1185">Reference proteome</keyword>
<comment type="similarity">
    <text evidence="2 7">Belongs to the metallo-dependent hydrolases superfamily. DHOase family. Class I DHOase subfamily.</text>
</comment>
<dbReference type="CDD" id="cd01317">
    <property type="entry name" value="DHOase_IIa"/>
    <property type="match status" value="1"/>
</dbReference>
<evidence type="ECO:0000256" key="3">
    <source>
        <dbReference type="ARBA" id="ARBA00022723"/>
    </source>
</evidence>
<dbReference type="GO" id="GO:0008270">
    <property type="term" value="F:zinc ion binding"/>
    <property type="evidence" value="ECO:0007669"/>
    <property type="project" value="UniProtKB-UniRule"/>
</dbReference>
<dbReference type="PROSITE" id="PS00483">
    <property type="entry name" value="DIHYDROOROTASE_2"/>
    <property type="match status" value="1"/>
</dbReference>
<reference evidence="10 11" key="1">
    <citation type="submission" date="2018-11" db="EMBL/GenBank/DDBJ databases">
        <title>Genomic Encyclopedia of Type Strains, Phase IV (KMG-IV): sequencing the most valuable type-strain genomes for metagenomic binning, comparative biology and taxonomic classification.</title>
        <authorList>
            <person name="Goeker M."/>
        </authorList>
    </citation>
    <scope>NUCLEOTIDE SEQUENCE [LARGE SCALE GENOMIC DNA]</scope>
    <source>
        <strain evidence="10 11">DSM 102936</strain>
    </source>
</reference>
<dbReference type="SUPFAM" id="SSF51556">
    <property type="entry name" value="Metallo-dependent hydrolases"/>
    <property type="match status" value="1"/>
</dbReference>
<proteinExistence type="inferred from homology"/>
<dbReference type="PROSITE" id="PS00482">
    <property type="entry name" value="DIHYDROOROTASE_1"/>
    <property type="match status" value="1"/>
</dbReference>
<dbReference type="GO" id="GO:0004038">
    <property type="term" value="F:allantoinase activity"/>
    <property type="evidence" value="ECO:0007669"/>
    <property type="project" value="TreeGrafter"/>
</dbReference>
<feature type="binding site" evidence="7">
    <location>
        <position position="63"/>
    </location>
    <ligand>
        <name>Zn(2+)</name>
        <dbReference type="ChEBI" id="CHEBI:29105"/>
        <label>1</label>
    </ligand>
</feature>
<dbReference type="GO" id="GO:0005737">
    <property type="term" value="C:cytoplasm"/>
    <property type="evidence" value="ECO:0007669"/>
    <property type="project" value="TreeGrafter"/>
</dbReference>
<evidence type="ECO:0000256" key="4">
    <source>
        <dbReference type="ARBA" id="ARBA00022801"/>
    </source>
</evidence>
<dbReference type="GO" id="GO:0004151">
    <property type="term" value="F:dihydroorotase activity"/>
    <property type="evidence" value="ECO:0007669"/>
    <property type="project" value="UniProtKB-UniRule"/>
</dbReference>
<feature type="active site" evidence="7">
    <location>
        <position position="306"/>
    </location>
</feature>
<dbReference type="PANTHER" id="PTHR43668">
    <property type="entry name" value="ALLANTOINASE"/>
    <property type="match status" value="1"/>
</dbReference>
<feature type="binding site" evidence="7">
    <location>
        <position position="306"/>
    </location>
    <ligand>
        <name>Zn(2+)</name>
        <dbReference type="ChEBI" id="CHEBI:29105"/>
        <label>1</label>
    </ligand>
</feature>
<feature type="domain" description="Dihydroorotase catalytic" evidence="9">
    <location>
        <begin position="51"/>
        <end position="236"/>
    </location>
</feature>
<feature type="binding site" evidence="7">
    <location>
        <begin position="324"/>
        <end position="325"/>
    </location>
    <ligand>
        <name>substrate</name>
    </ligand>
</feature>
<keyword evidence="5 7" id="KW-0862">Zinc</keyword>
<evidence type="ECO:0000256" key="5">
    <source>
        <dbReference type="ARBA" id="ARBA00022833"/>
    </source>
</evidence>
<feature type="domain" description="Amidohydrolase 3" evidence="8">
    <location>
        <begin position="279"/>
        <end position="419"/>
    </location>
</feature>
<dbReference type="Gene3D" id="2.30.40.10">
    <property type="entry name" value="Urease, subunit C, domain 1"/>
    <property type="match status" value="1"/>
</dbReference>
<evidence type="ECO:0000256" key="6">
    <source>
        <dbReference type="ARBA" id="ARBA00022975"/>
    </source>
</evidence>
<feature type="binding site" evidence="7">
    <location>
        <begin position="63"/>
        <end position="65"/>
    </location>
    <ligand>
        <name>substrate</name>
    </ligand>
</feature>
<evidence type="ECO:0000256" key="2">
    <source>
        <dbReference type="ARBA" id="ARBA00010286"/>
    </source>
</evidence>
<comment type="function">
    <text evidence="1 7">Catalyzes the reversible cyclization of carbamoyl aspartate to dihydroorotate.</text>
</comment>
<dbReference type="Pfam" id="PF07969">
    <property type="entry name" value="Amidohydro_3"/>
    <property type="match status" value="1"/>
</dbReference>
<evidence type="ECO:0000259" key="8">
    <source>
        <dbReference type="Pfam" id="PF07969"/>
    </source>
</evidence>
<gene>
    <name evidence="7" type="primary">pyrC</name>
    <name evidence="10" type="ORF">EDD75_2190</name>
</gene>
<dbReference type="NCBIfam" id="TIGR00857">
    <property type="entry name" value="pyrC_multi"/>
    <property type="match status" value="1"/>
</dbReference>
<feature type="binding site" evidence="7">
    <location>
        <position position="153"/>
    </location>
    <ligand>
        <name>Zn(2+)</name>
        <dbReference type="ChEBI" id="CHEBI:29105"/>
        <label>2</label>
    </ligand>
</feature>
<evidence type="ECO:0000313" key="11">
    <source>
        <dbReference type="Proteomes" id="UP000282654"/>
    </source>
</evidence>
<keyword evidence="6 7" id="KW-0665">Pyrimidine biosynthesis</keyword>
<dbReference type="Gene3D" id="3.20.20.140">
    <property type="entry name" value="Metal-dependent hydrolases"/>
    <property type="match status" value="1"/>
</dbReference>
<protein>
    <recommendedName>
        <fullName evidence="7">Dihydroorotase</fullName>
        <shortName evidence="7">DHOase</shortName>
        <ecNumber evidence="7">3.5.2.3</ecNumber>
    </recommendedName>
</protein>
<dbReference type="EMBL" id="RKRE01000003">
    <property type="protein sequence ID" value="RPF43070.1"/>
    <property type="molecule type" value="Genomic_DNA"/>
</dbReference>
<dbReference type="SUPFAM" id="SSF51338">
    <property type="entry name" value="Composite domain of metallo-dependent hydrolases"/>
    <property type="match status" value="1"/>
</dbReference>
<organism evidence="10 11">
    <name type="scientific">Thermodesulfitimonas autotrophica</name>
    <dbReference type="NCBI Taxonomy" id="1894989"/>
    <lineage>
        <taxon>Bacteria</taxon>
        <taxon>Bacillati</taxon>
        <taxon>Bacillota</taxon>
        <taxon>Clostridia</taxon>
        <taxon>Thermoanaerobacterales</taxon>
        <taxon>Thermoanaerobacteraceae</taxon>
        <taxon>Thermodesulfitimonas</taxon>
    </lineage>
</organism>
<dbReference type="AlphaFoldDB" id="A0A3N5AGU5"/>
<comment type="caution">
    <text evidence="10">The sequence shown here is derived from an EMBL/GenBank/DDBJ whole genome shotgun (WGS) entry which is preliminary data.</text>
</comment>
<dbReference type="GO" id="GO:0006145">
    <property type="term" value="P:purine nucleobase catabolic process"/>
    <property type="evidence" value="ECO:0007669"/>
    <property type="project" value="TreeGrafter"/>
</dbReference>
<dbReference type="PANTHER" id="PTHR43668:SF2">
    <property type="entry name" value="ALLANTOINASE"/>
    <property type="match status" value="1"/>
</dbReference>
<sequence>MTRLIIKGGTVVDPVAGKLFQADVTVVGDRIAHIGKAPADKDATVVDARGCLVLPGLIDMHVHLREPGYEYKETIATGAAAALRGGFAAVCAMPNTRPVCDSAAVVGFVLERGKAAGRARVYPVGALTRGSEGKELAPLGEMRAAGAVAFSDDGRWVRNGNLMRRAMEYAAMLGAPVISHCEDPDLSAGGVMHEGVTASVLGLRGMPAAAEEVAVARDIILAALTGCHLHIAHVSTAGAVRLIREAKARGVKVTAEVTPHHFTLTDEAVKGYNTNAKVNPPLRTPADVAALKEGLADGTIDVIATDHAPHAREEKEVEFDAAPFGMVGLETAVGLTMALVREGVLTLPQLAAKLTTNPARILGFEGGLLREGAPADITLIDPELEETVEPECFASKSGNTPFAGWRLKGLPVGVVVGGRWFAVRPRVATGRRTRDKK</sequence>
<accession>A0A3N5AGU5</accession>
<evidence type="ECO:0000256" key="1">
    <source>
        <dbReference type="ARBA" id="ARBA00002368"/>
    </source>
</evidence>
<dbReference type="InterPro" id="IPR004722">
    <property type="entry name" value="DHOase"/>
</dbReference>
<comment type="cofactor">
    <cofactor evidence="7">
        <name>Zn(2+)</name>
        <dbReference type="ChEBI" id="CHEBI:29105"/>
    </cofactor>
    <text evidence="7">Binds 2 Zn(2+) ions per subunit.</text>
</comment>
<comment type="pathway">
    <text evidence="7">Pyrimidine metabolism; UMP biosynthesis via de novo pathway; (S)-dihydroorotate from bicarbonate: step 3/3.</text>
</comment>
<dbReference type="UniPathway" id="UPA00070">
    <property type="reaction ID" value="UER00117"/>
</dbReference>
<dbReference type="InterPro" id="IPR002195">
    <property type="entry name" value="Dihydroorotase_CS"/>
</dbReference>
<dbReference type="RefSeq" id="WP_123932036.1">
    <property type="nucleotide sequence ID" value="NZ_RKRE01000003.1"/>
</dbReference>
<feature type="binding site" evidence="7">
    <location>
        <position position="61"/>
    </location>
    <ligand>
        <name>Zn(2+)</name>
        <dbReference type="ChEBI" id="CHEBI:29105"/>
        <label>1</label>
    </ligand>
</feature>
<feature type="binding site" evidence="7">
    <location>
        <position position="310"/>
    </location>
    <ligand>
        <name>substrate</name>
    </ligand>
</feature>
<feature type="binding site" evidence="7">
    <location>
        <position position="180"/>
    </location>
    <ligand>
        <name>Zn(2+)</name>
        <dbReference type="ChEBI" id="CHEBI:29105"/>
        <label>2</label>
    </ligand>
</feature>
<dbReference type="OrthoDB" id="9765462at2"/>
<feature type="binding site" evidence="7">
    <location>
        <position position="95"/>
    </location>
    <ligand>
        <name>substrate</name>
    </ligand>
</feature>
<keyword evidence="3 7" id="KW-0479">Metal-binding</keyword>
<comment type="catalytic activity">
    <reaction evidence="7">
        <text>(S)-dihydroorotate + H2O = N-carbamoyl-L-aspartate + H(+)</text>
        <dbReference type="Rhea" id="RHEA:24296"/>
        <dbReference type="ChEBI" id="CHEBI:15377"/>
        <dbReference type="ChEBI" id="CHEBI:15378"/>
        <dbReference type="ChEBI" id="CHEBI:30864"/>
        <dbReference type="ChEBI" id="CHEBI:32814"/>
        <dbReference type="EC" id="3.5.2.3"/>
    </reaction>
</comment>
<name>A0A3N5AGU5_9THEO</name>
<dbReference type="EC" id="3.5.2.3" evidence="7"/>
<evidence type="ECO:0000259" key="9">
    <source>
        <dbReference type="Pfam" id="PF12890"/>
    </source>
</evidence>
<dbReference type="InterPro" id="IPR050138">
    <property type="entry name" value="DHOase/Allantoinase_Hydrolase"/>
</dbReference>
<evidence type="ECO:0000256" key="7">
    <source>
        <dbReference type="HAMAP-Rule" id="MF_00220"/>
    </source>
</evidence>
<dbReference type="InterPro" id="IPR032466">
    <property type="entry name" value="Metal_Hydrolase"/>
</dbReference>
<dbReference type="Proteomes" id="UP000282654">
    <property type="component" value="Unassembled WGS sequence"/>
</dbReference>
<dbReference type="InterPro" id="IPR024403">
    <property type="entry name" value="DHOase_cat"/>
</dbReference>
<dbReference type="GO" id="GO:0044205">
    <property type="term" value="P:'de novo' UMP biosynthetic process"/>
    <property type="evidence" value="ECO:0007669"/>
    <property type="project" value="UniProtKB-UniRule"/>
</dbReference>
<keyword evidence="4 7" id="KW-0378">Hydrolase</keyword>
<dbReference type="InterPro" id="IPR013108">
    <property type="entry name" value="Amidohydro_3"/>
</dbReference>